<dbReference type="GO" id="GO:0005524">
    <property type="term" value="F:ATP binding"/>
    <property type="evidence" value="ECO:0007669"/>
    <property type="project" value="UniProtKB-KW"/>
</dbReference>
<dbReference type="SMART" id="SM00382">
    <property type="entry name" value="AAA"/>
    <property type="match status" value="1"/>
</dbReference>
<dbReference type="GO" id="GO:0006355">
    <property type="term" value="P:regulation of DNA-templated transcription"/>
    <property type="evidence" value="ECO:0007669"/>
    <property type="project" value="InterPro"/>
</dbReference>
<dbReference type="PROSITE" id="PS50110">
    <property type="entry name" value="RESPONSE_REGULATORY"/>
    <property type="match status" value="1"/>
</dbReference>
<protein>
    <submittedName>
        <fullName evidence="9">Sigma-54-dependent Fis family transcriptional regulator</fullName>
    </submittedName>
</protein>
<gene>
    <name evidence="9" type="ORF">D7X32_35325</name>
</gene>
<keyword evidence="3" id="KW-0805">Transcription regulation</keyword>
<dbReference type="PANTHER" id="PTHR32071:SF113">
    <property type="entry name" value="ALGINATE BIOSYNTHESIS TRANSCRIPTIONAL REGULATORY PROTEIN ALGB"/>
    <property type="match status" value="1"/>
</dbReference>
<dbReference type="InterPro" id="IPR027417">
    <property type="entry name" value="P-loop_NTPase"/>
</dbReference>
<evidence type="ECO:0000259" key="8">
    <source>
        <dbReference type="PROSITE" id="PS50110"/>
    </source>
</evidence>
<dbReference type="Gene3D" id="1.10.10.60">
    <property type="entry name" value="Homeodomain-like"/>
    <property type="match status" value="1"/>
</dbReference>
<name>A0A3A8JLT9_9BACT</name>
<feature type="domain" description="Response regulatory" evidence="8">
    <location>
        <begin position="15"/>
        <end position="129"/>
    </location>
</feature>
<dbReference type="PROSITE" id="PS50045">
    <property type="entry name" value="SIGMA54_INTERACT_4"/>
    <property type="match status" value="1"/>
</dbReference>
<dbReference type="SUPFAM" id="SSF52540">
    <property type="entry name" value="P-loop containing nucleoside triphosphate hydrolases"/>
    <property type="match status" value="1"/>
</dbReference>
<dbReference type="InterPro" id="IPR003593">
    <property type="entry name" value="AAA+_ATPase"/>
</dbReference>
<evidence type="ECO:0000256" key="3">
    <source>
        <dbReference type="ARBA" id="ARBA00023015"/>
    </source>
</evidence>
<feature type="modified residue" description="4-aspartylphosphate" evidence="6">
    <location>
        <position position="64"/>
    </location>
</feature>
<dbReference type="FunFam" id="3.40.50.300:FF:000006">
    <property type="entry name" value="DNA-binding transcriptional regulator NtrC"/>
    <property type="match status" value="1"/>
</dbReference>
<dbReference type="SMART" id="SM00448">
    <property type="entry name" value="REC"/>
    <property type="match status" value="1"/>
</dbReference>
<evidence type="ECO:0000256" key="4">
    <source>
        <dbReference type="ARBA" id="ARBA00023125"/>
    </source>
</evidence>
<dbReference type="InterPro" id="IPR025944">
    <property type="entry name" value="Sigma_54_int_dom_CS"/>
</dbReference>
<dbReference type="Gene3D" id="3.40.50.2300">
    <property type="match status" value="1"/>
</dbReference>
<dbReference type="InterPro" id="IPR025943">
    <property type="entry name" value="Sigma_54_int_dom_ATP-bd_2"/>
</dbReference>
<keyword evidence="5" id="KW-0804">Transcription</keyword>
<evidence type="ECO:0000256" key="6">
    <source>
        <dbReference type="PROSITE-ProRule" id="PRU00169"/>
    </source>
</evidence>
<dbReference type="OrthoDB" id="9763792at2"/>
<dbReference type="PROSITE" id="PS00676">
    <property type="entry name" value="SIGMA54_INTERACT_2"/>
    <property type="match status" value="1"/>
</dbReference>
<dbReference type="CDD" id="cd00009">
    <property type="entry name" value="AAA"/>
    <property type="match status" value="1"/>
</dbReference>
<reference evidence="10" key="1">
    <citation type="submission" date="2018-09" db="EMBL/GenBank/DDBJ databases">
        <authorList>
            <person name="Livingstone P.G."/>
            <person name="Whitworth D.E."/>
        </authorList>
    </citation>
    <scope>NUCLEOTIDE SEQUENCE [LARGE SCALE GENOMIC DNA]</scope>
    <source>
        <strain evidence="10">CA043D</strain>
    </source>
</reference>
<comment type="caution">
    <text evidence="9">The sequence shown here is derived from an EMBL/GenBank/DDBJ whole genome shotgun (WGS) entry which is preliminary data.</text>
</comment>
<evidence type="ECO:0000256" key="5">
    <source>
        <dbReference type="ARBA" id="ARBA00023163"/>
    </source>
</evidence>
<dbReference type="GO" id="GO:0043565">
    <property type="term" value="F:sequence-specific DNA binding"/>
    <property type="evidence" value="ECO:0007669"/>
    <property type="project" value="InterPro"/>
</dbReference>
<dbReference type="PROSITE" id="PS00688">
    <property type="entry name" value="SIGMA54_INTERACT_3"/>
    <property type="match status" value="1"/>
</dbReference>
<dbReference type="InterPro" id="IPR002197">
    <property type="entry name" value="HTH_Fis"/>
</dbReference>
<dbReference type="InterPro" id="IPR058031">
    <property type="entry name" value="AAA_lid_NorR"/>
</dbReference>
<dbReference type="PROSITE" id="PS00675">
    <property type="entry name" value="SIGMA54_INTERACT_1"/>
    <property type="match status" value="1"/>
</dbReference>
<dbReference type="InterPro" id="IPR009057">
    <property type="entry name" value="Homeodomain-like_sf"/>
</dbReference>
<keyword evidence="2" id="KW-0067">ATP-binding</keyword>
<keyword evidence="6" id="KW-0597">Phosphoprotein</keyword>
<sequence length="462" mass="50346">MEVRASAEATERPMRVLVVDDERNIRHTLRVCLEGLSCEVREAATPEAALAALAQGPADLAFVDLRLGNASGLDLLPRLLAESPALDVILITAYATFDTAVEAVKRGARDYLPKPFTPAQIRHVLERAKAQRELSSQLGDLEGQLAQAVPEATLETASPAMHAAIGFITRAATSDAAVLLRGESGTGKGVLARALHSMSVRRKRPFVTINCPTLSEQLLASELFGHARGAFTGAVKDQPGRVEQAEGGTLFLDEVAEMSPSLQAQLLRFLQEKQFERLGEGRTRKADVRVVAATHRDLEKDVAEGRFREDLMYRLNVLEVKLPALRERPEDLIPLARRFVAFFAKAAQRPAPELSPATEAMLRAYPWPGNVRELRNALERALIVGASGVLEPQAFPERIAAAVGPGVSLGGPHTLEEVEREHILRVMASAPTLDEAARVLGIDASTLWRKRKKYEADAKPET</sequence>
<proteinExistence type="predicted"/>
<evidence type="ECO:0000256" key="1">
    <source>
        <dbReference type="ARBA" id="ARBA00022741"/>
    </source>
</evidence>
<accession>A0A3A8JLT9</accession>
<dbReference type="InterPro" id="IPR011006">
    <property type="entry name" value="CheY-like_superfamily"/>
</dbReference>
<dbReference type="Gene3D" id="3.40.50.300">
    <property type="entry name" value="P-loop containing nucleotide triphosphate hydrolases"/>
    <property type="match status" value="1"/>
</dbReference>
<keyword evidence="10" id="KW-1185">Reference proteome</keyword>
<evidence type="ECO:0000313" key="10">
    <source>
        <dbReference type="Proteomes" id="UP000268313"/>
    </source>
</evidence>
<dbReference type="InterPro" id="IPR025662">
    <property type="entry name" value="Sigma_54_int_dom_ATP-bd_1"/>
</dbReference>
<dbReference type="SUPFAM" id="SSF52172">
    <property type="entry name" value="CheY-like"/>
    <property type="match status" value="1"/>
</dbReference>
<dbReference type="Proteomes" id="UP000268313">
    <property type="component" value="Unassembled WGS sequence"/>
</dbReference>
<dbReference type="PANTHER" id="PTHR32071">
    <property type="entry name" value="TRANSCRIPTIONAL REGULATORY PROTEIN"/>
    <property type="match status" value="1"/>
</dbReference>
<feature type="domain" description="Sigma-54 factor interaction" evidence="7">
    <location>
        <begin position="154"/>
        <end position="383"/>
    </location>
</feature>
<keyword evidence="4" id="KW-0238">DNA-binding</keyword>
<dbReference type="Pfam" id="PF00158">
    <property type="entry name" value="Sigma54_activat"/>
    <property type="match status" value="1"/>
</dbReference>
<dbReference type="EMBL" id="RAWE01000205">
    <property type="protein sequence ID" value="RKG96669.1"/>
    <property type="molecule type" value="Genomic_DNA"/>
</dbReference>
<evidence type="ECO:0000313" key="9">
    <source>
        <dbReference type="EMBL" id="RKG96669.1"/>
    </source>
</evidence>
<keyword evidence="1" id="KW-0547">Nucleotide-binding</keyword>
<evidence type="ECO:0000259" key="7">
    <source>
        <dbReference type="PROSITE" id="PS50045"/>
    </source>
</evidence>
<dbReference type="InterPro" id="IPR002078">
    <property type="entry name" value="Sigma_54_int"/>
</dbReference>
<evidence type="ECO:0000256" key="2">
    <source>
        <dbReference type="ARBA" id="ARBA00022840"/>
    </source>
</evidence>
<dbReference type="AlphaFoldDB" id="A0A3A8JLT9"/>
<dbReference type="Gene3D" id="1.10.8.60">
    <property type="match status" value="1"/>
</dbReference>
<dbReference type="SUPFAM" id="SSF46689">
    <property type="entry name" value="Homeodomain-like"/>
    <property type="match status" value="1"/>
</dbReference>
<dbReference type="GO" id="GO:0000160">
    <property type="term" value="P:phosphorelay signal transduction system"/>
    <property type="evidence" value="ECO:0007669"/>
    <property type="project" value="InterPro"/>
</dbReference>
<dbReference type="Pfam" id="PF25601">
    <property type="entry name" value="AAA_lid_14"/>
    <property type="match status" value="1"/>
</dbReference>
<dbReference type="Pfam" id="PF00072">
    <property type="entry name" value="Response_reg"/>
    <property type="match status" value="1"/>
</dbReference>
<organism evidence="9 10">
    <name type="scientific">Corallococcus carmarthensis</name>
    <dbReference type="NCBI Taxonomy" id="2316728"/>
    <lineage>
        <taxon>Bacteria</taxon>
        <taxon>Pseudomonadati</taxon>
        <taxon>Myxococcota</taxon>
        <taxon>Myxococcia</taxon>
        <taxon>Myxococcales</taxon>
        <taxon>Cystobacterineae</taxon>
        <taxon>Myxococcaceae</taxon>
        <taxon>Corallococcus</taxon>
    </lineage>
</organism>
<dbReference type="InterPro" id="IPR001789">
    <property type="entry name" value="Sig_transdc_resp-reg_receiver"/>
</dbReference>
<dbReference type="Pfam" id="PF02954">
    <property type="entry name" value="HTH_8"/>
    <property type="match status" value="1"/>
</dbReference>